<feature type="domain" description="E2" evidence="13">
    <location>
        <begin position="294"/>
        <end position="492"/>
    </location>
</feature>
<feature type="transmembrane region" description="Helical" evidence="10">
    <location>
        <begin position="634"/>
        <end position="656"/>
    </location>
</feature>
<evidence type="ECO:0000259" key="13">
    <source>
        <dbReference type="PROSITE" id="PS51870"/>
    </source>
</evidence>
<dbReference type="GO" id="GO:0043025">
    <property type="term" value="C:neuronal cell body"/>
    <property type="evidence" value="ECO:0007669"/>
    <property type="project" value="TreeGrafter"/>
</dbReference>
<dbReference type="SMART" id="SM00006">
    <property type="entry name" value="A4_EXTRA"/>
    <property type="match status" value="1"/>
</dbReference>
<dbReference type="EMBL" id="QKKF02023479">
    <property type="protein sequence ID" value="RZF37696.1"/>
    <property type="molecule type" value="Genomic_DNA"/>
</dbReference>
<dbReference type="GO" id="GO:0046914">
    <property type="term" value="F:transition metal ion binding"/>
    <property type="evidence" value="ECO:0007669"/>
    <property type="project" value="InterPro"/>
</dbReference>
<keyword evidence="6 8" id="KW-1015">Disulfide bond</keyword>
<dbReference type="InterPro" id="IPR024329">
    <property type="entry name" value="Amyloid_glyco_E2_domain"/>
</dbReference>
<dbReference type="PANTHER" id="PTHR23103:SF15">
    <property type="entry name" value="AMYLOID-BETA-LIKE PROTEIN"/>
    <property type="match status" value="1"/>
</dbReference>
<dbReference type="PANTHER" id="PTHR23103">
    <property type="entry name" value="ALZHEIMER'S DISEASE BETA-AMYLOID RELATED"/>
    <property type="match status" value="1"/>
</dbReference>
<dbReference type="Gene3D" id="3.90.570.10">
    <property type="entry name" value="Amyloidogenic glycoprotein, heparin-binding domain"/>
    <property type="match status" value="1"/>
</dbReference>
<dbReference type="GO" id="GO:0007417">
    <property type="term" value="P:central nervous system development"/>
    <property type="evidence" value="ECO:0007669"/>
    <property type="project" value="TreeGrafter"/>
</dbReference>
<gene>
    <name evidence="14" type="ORF">LSTR_LSTR003107</name>
</gene>
<dbReference type="SMR" id="A0A482WWH5"/>
<comment type="subcellular location">
    <subcellularLocation>
        <location evidence="1">Membrane</location>
        <topology evidence="1">Single-pass type I membrane protein</topology>
    </subcellularLocation>
</comment>
<feature type="disulfide bond" evidence="8">
    <location>
        <begin position="115"/>
        <end position="122"/>
    </location>
</feature>
<dbReference type="InterPro" id="IPR008155">
    <property type="entry name" value="Amyloid_glyco"/>
</dbReference>
<sequence>MVLQSLRSIIRSCALLYGILALLSTPNVQGADLPAAHFEPQVAMLCDSKGEGVGDGSFRSQYMTEAGRWTTDAARKVTCYKDKLDILEYCKKVYPKHDITNIVESSHFVKISNWCRIGHSKCKHTDWVKPYRCLEGPFQSDALLVPENCLFDHIHNQTKCWEFDRWNGTAAQSCQDRDLQLRSFAMLLPCGISLFSGVEFVCCPAKADKSSVKKSMLPSTSISGSEVFDRMENADRAVVDDVDGDDDDDEDDLDDEDDDDYDNYDDNAISSSSTTTTSTTTTTTTARPTTGLPTPDPYFTHFDPRAEHKAYKEALQRLEEVHREKVTKVMKDWSDLEERYQDMRSTDPRMAEEFKQRMTVRFQQTVQSLEEEGAAEKHQLVAMHQQRVMAHINQRKKEAMTCYTQALNDNPPNTHRVQKCLQKLLRSLHKDRHHTIAHFRHLLSSSLEQAEREKALTLEHLVDIDHMVNQSLQMLDRYPDLATKIGQLMSDYIQALRSKDDTPGSLLSMTRDAEAAILDKYRAEVTAMQEDKERERVLEKQRKEQHKREREELKQRVYDGAGGDSASADAAATTPTVAPPSPPAAPAAPAQPQPQQHVVDPQPRVAHALAHDISHGEPTYSVRREVYHRETKSVFLTLAFAGMALMAVILITVTVLRRRNARLPQNQSDLPCDNAQGFVEVDQAVTPEERHVANMQINGYENPTYKYFEVKE</sequence>
<evidence type="ECO:0000313" key="15">
    <source>
        <dbReference type="Proteomes" id="UP000291343"/>
    </source>
</evidence>
<feature type="compositionally biased region" description="Low complexity" evidence="9">
    <location>
        <begin position="564"/>
        <end position="576"/>
    </location>
</feature>
<dbReference type="InterPro" id="IPR019543">
    <property type="entry name" value="APP_amyloid_C"/>
</dbReference>
<feature type="disulfide bond" evidence="8">
    <location>
        <begin position="174"/>
        <end position="202"/>
    </location>
</feature>
<comment type="similarity">
    <text evidence="8">Belongs to the APP family.</text>
</comment>
<dbReference type="Pfam" id="PF12924">
    <property type="entry name" value="APP_Cu_bd"/>
    <property type="match status" value="1"/>
</dbReference>
<dbReference type="GO" id="GO:0008201">
    <property type="term" value="F:heparin binding"/>
    <property type="evidence" value="ECO:0007669"/>
    <property type="project" value="UniProtKB-UniRule"/>
</dbReference>
<dbReference type="InterPro" id="IPR019744">
    <property type="entry name" value="APP_CUBD_CS"/>
</dbReference>
<evidence type="ECO:0000256" key="10">
    <source>
        <dbReference type="SAM" id="Phobius"/>
    </source>
</evidence>
<dbReference type="Pfam" id="PF10515">
    <property type="entry name" value="APP_amyloid"/>
    <property type="match status" value="1"/>
</dbReference>
<feature type="region of interest" description="Disordered" evidence="9">
    <location>
        <begin position="529"/>
        <end position="597"/>
    </location>
</feature>
<dbReference type="InterPro" id="IPR036176">
    <property type="entry name" value="E2_sf"/>
</dbReference>
<proteinExistence type="inferred from homology"/>
<evidence type="ECO:0000256" key="11">
    <source>
        <dbReference type="SAM" id="SignalP"/>
    </source>
</evidence>
<comment type="caution">
    <text evidence="14">The sequence shown here is derived from an EMBL/GenBank/DDBJ whole genome shotgun (WGS) entry which is preliminary data.</text>
</comment>
<dbReference type="Pfam" id="PF02177">
    <property type="entry name" value="APP_N"/>
    <property type="match status" value="1"/>
</dbReference>
<dbReference type="PROSITE" id="PS00320">
    <property type="entry name" value="APP_INTRA"/>
    <property type="match status" value="1"/>
</dbReference>
<protein>
    <recommendedName>
        <fullName evidence="16">Beta-amyloid-like protein</fullName>
    </recommendedName>
</protein>
<dbReference type="OrthoDB" id="6147836at2759"/>
<feature type="compositionally biased region" description="Pro residues" evidence="9">
    <location>
        <begin position="577"/>
        <end position="592"/>
    </location>
</feature>
<dbReference type="InterPro" id="IPR011993">
    <property type="entry name" value="PH-like_dom_sf"/>
</dbReference>
<feature type="region of interest" description="CuBD subdomain" evidence="8">
    <location>
        <begin position="147"/>
        <end position="205"/>
    </location>
</feature>
<feature type="disulfide bond" evidence="8">
    <location>
        <begin position="149"/>
        <end position="203"/>
    </location>
</feature>
<evidence type="ECO:0000256" key="2">
    <source>
        <dbReference type="ARBA" id="ARBA00022692"/>
    </source>
</evidence>
<dbReference type="AlphaFoldDB" id="A0A482WWH5"/>
<keyword evidence="15" id="KW-1185">Reference proteome</keyword>
<dbReference type="InterPro" id="IPR036454">
    <property type="entry name" value="Amyloid_glyco_heparin-bd_sf"/>
</dbReference>
<dbReference type="InterPro" id="IPR019745">
    <property type="entry name" value="Amyloid_glyco_intracell_CS"/>
</dbReference>
<dbReference type="InterPro" id="IPR011178">
    <property type="entry name" value="Amyloid_glyco_Cu-bd"/>
</dbReference>
<dbReference type="SUPFAM" id="SSF56491">
    <property type="entry name" value="A heparin-binding domain"/>
    <property type="match status" value="1"/>
</dbReference>
<dbReference type="Proteomes" id="UP000291343">
    <property type="component" value="Unassembled WGS sequence"/>
</dbReference>
<dbReference type="Pfam" id="PF12925">
    <property type="entry name" value="APP_E2"/>
    <property type="match status" value="1"/>
</dbReference>
<evidence type="ECO:0008006" key="16">
    <source>
        <dbReference type="Google" id="ProtNLM"/>
    </source>
</evidence>
<dbReference type="Gene3D" id="3.30.1490.140">
    <property type="entry name" value="Amyloidogenic glycoprotein, copper-binding domain"/>
    <property type="match status" value="1"/>
</dbReference>
<dbReference type="SUPFAM" id="SSF109843">
    <property type="entry name" value="CAPPD, an extracellular domain of amyloid beta A4 protein"/>
    <property type="match status" value="1"/>
</dbReference>
<evidence type="ECO:0000256" key="6">
    <source>
        <dbReference type="ARBA" id="ARBA00023157"/>
    </source>
</evidence>
<dbReference type="Gene3D" id="1.20.120.770">
    <property type="entry name" value="Amyloid precursor protein, E2 domain"/>
    <property type="match status" value="1"/>
</dbReference>
<dbReference type="PROSITE" id="PS51869">
    <property type="entry name" value="APP_E1"/>
    <property type="match status" value="1"/>
</dbReference>
<reference evidence="14 15" key="1">
    <citation type="journal article" date="2017" name="Gigascience">
        <title>Genome sequence of the small brown planthopper, Laodelphax striatellus.</title>
        <authorList>
            <person name="Zhu J."/>
            <person name="Jiang F."/>
            <person name="Wang X."/>
            <person name="Yang P."/>
            <person name="Bao Y."/>
            <person name="Zhao W."/>
            <person name="Wang W."/>
            <person name="Lu H."/>
            <person name="Wang Q."/>
            <person name="Cui N."/>
            <person name="Li J."/>
            <person name="Chen X."/>
            <person name="Luo L."/>
            <person name="Yu J."/>
            <person name="Kang L."/>
            <person name="Cui F."/>
        </authorList>
    </citation>
    <scope>NUCLEOTIDE SEQUENCE [LARGE SCALE GENOMIC DNA]</scope>
    <source>
        <strain evidence="14">Lst14</strain>
    </source>
</reference>
<dbReference type="PRINTS" id="PR00203">
    <property type="entry name" value="AMYLOIDA4"/>
</dbReference>
<dbReference type="SUPFAM" id="SSF89811">
    <property type="entry name" value="Amyloid beta a4 protein copper binding domain (domain 2)"/>
    <property type="match status" value="1"/>
</dbReference>
<dbReference type="STRING" id="195883.A0A482WWH5"/>
<keyword evidence="3 11" id="KW-0732">Signal</keyword>
<evidence type="ECO:0000256" key="4">
    <source>
        <dbReference type="ARBA" id="ARBA00022989"/>
    </source>
</evidence>
<keyword evidence="2 10" id="KW-0812">Transmembrane</keyword>
<keyword evidence="7" id="KW-0325">Glycoprotein</keyword>
<feature type="compositionally biased region" description="Low complexity" evidence="9">
    <location>
        <begin position="266"/>
        <end position="285"/>
    </location>
</feature>
<dbReference type="PROSITE" id="PS51870">
    <property type="entry name" value="APP_E2"/>
    <property type="match status" value="1"/>
</dbReference>
<evidence type="ECO:0000313" key="14">
    <source>
        <dbReference type="EMBL" id="RZF37696.1"/>
    </source>
</evidence>
<evidence type="ECO:0000256" key="1">
    <source>
        <dbReference type="ARBA" id="ARBA00004479"/>
    </source>
</evidence>
<dbReference type="Gene3D" id="2.30.29.30">
    <property type="entry name" value="Pleckstrin-homology domain (PH domain)/Phosphotyrosine-binding domain (PTB)"/>
    <property type="match status" value="1"/>
</dbReference>
<evidence type="ECO:0000256" key="9">
    <source>
        <dbReference type="SAM" id="MobiDB-lite"/>
    </source>
</evidence>
<dbReference type="InterPro" id="IPR008154">
    <property type="entry name" value="Amyloid_glyco_extra"/>
</dbReference>
<dbReference type="GO" id="GO:0016020">
    <property type="term" value="C:membrane"/>
    <property type="evidence" value="ECO:0007669"/>
    <property type="project" value="UniProtKB-SubCell"/>
</dbReference>
<keyword evidence="5 10" id="KW-0472">Membrane</keyword>
<dbReference type="InterPro" id="IPR015849">
    <property type="entry name" value="Amyloid_glyco_heparin-bd"/>
</dbReference>
<evidence type="ECO:0000256" key="3">
    <source>
        <dbReference type="ARBA" id="ARBA00022729"/>
    </source>
</evidence>
<feature type="compositionally biased region" description="Basic and acidic residues" evidence="9">
    <location>
        <begin position="529"/>
        <end position="557"/>
    </location>
</feature>
<name>A0A482WWH5_LAOST</name>
<feature type="chain" id="PRO_5019802108" description="Beta-amyloid-like protein" evidence="11">
    <location>
        <begin position="31"/>
        <end position="712"/>
    </location>
</feature>
<evidence type="ECO:0000256" key="7">
    <source>
        <dbReference type="ARBA" id="ARBA00023180"/>
    </source>
</evidence>
<dbReference type="FunCoup" id="A0A482WWH5">
    <property type="interactions" value="350"/>
</dbReference>
<evidence type="ECO:0000259" key="12">
    <source>
        <dbReference type="PROSITE" id="PS51869"/>
    </source>
</evidence>
<comment type="caution">
    <text evidence="8">Lacks conserved residue(s) required for the propagation of feature annotation.</text>
</comment>
<dbReference type="GO" id="GO:0043005">
    <property type="term" value="C:neuron projection"/>
    <property type="evidence" value="ECO:0007669"/>
    <property type="project" value="TreeGrafter"/>
</dbReference>
<feature type="domain" description="E1" evidence="12">
    <location>
        <begin position="36"/>
        <end position="205"/>
    </location>
</feature>
<organism evidence="14 15">
    <name type="scientific">Laodelphax striatellus</name>
    <name type="common">Small brown planthopper</name>
    <name type="synonym">Delphax striatella</name>
    <dbReference type="NCBI Taxonomy" id="195883"/>
    <lineage>
        <taxon>Eukaryota</taxon>
        <taxon>Metazoa</taxon>
        <taxon>Ecdysozoa</taxon>
        <taxon>Arthropoda</taxon>
        <taxon>Hexapoda</taxon>
        <taxon>Insecta</taxon>
        <taxon>Pterygota</taxon>
        <taxon>Neoptera</taxon>
        <taxon>Paraneoptera</taxon>
        <taxon>Hemiptera</taxon>
        <taxon>Auchenorrhyncha</taxon>
        <taxon>Fulgoroidea</taxon>
        <taxon>Delphacidae</taxon>
        <taxon>Criomorphinae</taxon>
        <taxon>Laodelphax</taxon>
    </lineage>
</organism>
<evidence type="ECO:0000256" key="8">
    <source>
        <dbReference type="PROSITE-ProRule" id="PRU01217"/>
    </source>
</evidence>
<feature type="disulfide bond" evidence="8">
    <location>
        <begin position="160"/>
        <end position="190"/>
    </location>
</feature>
<feature type="region of interest" description="Disordered" evidence="9">
    <location>
        <begin position="235"/>
        <end position="302"/>
    </location>
</feature>
<keyword evidence="4 10" id="KW-1133">Transmembrane helix</keyword>
<feature type="signal peptide" evidence="11">
    <location>
        <begin position="1"/>
        <end position="30"/>
    </location>
</feature>
<evidence type="ECO:0000256" key="5">
    <source>
        <dbReference type="ARBA" id="ARBA00023136"/>
    </source>
</evidence>
<feature type="region of interest" description="GFLD subdomain" evidence="8">
    <location>
        <begin position="36"/>
        <end position="139"/>
    </location>
</feature>
<dbReference type="InParanoid" id="A0A482WWH5"/>
<dbReference type="PROSITE" id="PS00319">
    <property type="entry name" value="APP_CUBD"/>
    <property type="match status" value="1"/>
</dbReference>
<accession>A0A482WWH5</accession>
<feature type="compositionally biased region" description="Acidic residues" evidence="9">
    <location>
        <begin position="240"/>
        <end position="265"/>
    </location>
</feature>
<dbReference type="GO" id="GO:0007409">
    <property type="term" value="P:axonogenesis"/>
    <property type="evidence" value="ECO:0007669"/>
    <property type="project" value="TreeGrafter"/>
</dbReference>
<dbReference type="InterPro" id="IPR036669">
    <property type="entry name" value="Amyloid_Cu-bd_sf"/>
</dbReference>